<keyword evidence="2" id="KW-0964">Secreted</keyword>
<comment type="subcellular location">
    <subcellularLocation>
        <location evidence="1">Secreted</location>
    </subcellularLocation>
</comment>
<feature type="signal peptide" evidence="5">
    <location>
        <begin position="1"/>
        <end position="31"/>
    </location>
</feature>
<dbReference type="SMART" id="SM00191">
    <property type="entry name" value="Int_alpha"/>
    <property type="match status" value="9"/>
</dbReference>
<sequence>MIRRRRRRHLKRLQILALLGWATSSTGIAIAQNPTGGNVVAGAATINSVGNTLNVNASTDRAVVNWNSFSVGQGNTANFNLPSASSAILNRVTTPGIPSVIAGQLNSNGNVFLVNPSGVVVGNTGVINTNGFTASTFDTTNRQFMDGGPMSFRGSSTASIVNNGTINTGAGGAHFIGNQFNNNGTITSAGGSITVGSGQTVTYANGVTHVEADMATLQNGYSETAGLIKNSGTLRATGAVMSGGDVYLTNPGGRVINSGLIGGHNVAVNTGQFNTIGTIDASGDVGGDVIVQSSDALIQGTIDASGTTSGGSVQIDSGVVDQYATIDASATSGVGGSVTITTESGYTATTAGNINVAGASGGEVTIDGPGRIVSSATISAVGTSGDGGNIDVASDFKTSLLGATLDASGQTDGGQIRVGGEFQGGKDLVVDELANSSETLVSPGTQLIARGENGEGGTAIVWSNDRTQFHGGVDVAGNSAGGFVELSSAGNLVYQTTDEIQTGGGSVLLDPKNGVIVDSAPSGLNLIEFSLSNDAQLIDSFDRLGSSIDFINSGSLLAVGATGDAGGNVAKESSGAVYLFELDTNSLRIPPVLQQIIRDGSSVGGGTILTLDAGDKFGSGVALDGNGNVLAVGASGVDAFNASPLMITDNSGAVFLFQLDADNPSSTPTLRQVIQDDSPLAGGGILDLVESNNPNLLDEIIFTDFDDALRLGRDAFGSSVDLNDAGDRLVVGAPSSLAPLVYLFDIDPSDLASPADLAQTLNDPVAANSFEGAPSFGSGVSLNGIGNRLAVGVGGAGDTSNDGRVLLYNLGSTSLASPAVLAQTIETGITLADGSSLDVGEDFGSNFGSGVDFNQSGTLLAVGDSSTFSPSAFIFELDATNLAAAPGLQQVLESGTVLGDGDTLQFGFNDFGSDVALTGDGGWLAVGSPNFDGPLGNRDSSGSVFLFDLNEDPAGPILSNLIAADGQVKTLPGFMEAFGRSVAMNSDGSRLVVGNVGEYSQEVFLFEIDDAVAAPTLVGVIEDRIVVATPAGDEMLMLDAEDRFGSSLALNDAGDLLAVGARGDDGVSNADSNSGAIYLFDLTNAELSRIPSLSKVLRNEVSLAGGTELTLGDNSGFGQSVALTGDGMRLAAGASAEEMVFLFEFGGANFTGMTTLASTLQHGSPLAEGGTLNLASSVFGLGNSVALNSVGDRLAVGEINNSGGAVRLFELNPNDWGAAPSQPQQLRRDSILEDGSLLVLENFSDFGAATAMDDSGTRLAVGQTDNGSENRVFLFELDDLDLSSPAGLKQIIGNGTSLTNGDDLTVGFSEFGATVALNGTGDRLVVGDPDESRINVFSFDSGLGGPVELSQTIGEGSTLSYEDFALSAEDGFGQALAFNGAGDLIAIEAQDRVHLFEVDSSLSTTPLLASVIRDGTDLSDGRILELNRRGFGSGLALNSAGDILAIGHDDFNFGDGAVFLFGIDPNELSNAPNLENTLTRGVNSSSGFVGIEGFDFQSRDSFGQSVSLNAAGDVLVVGAQGKVHLISLDVNRLDENPTRLQTIEDGSPLAGGGTLSLDLNIPEDFSNDAKSSFGTAVAINRASNRLAVGDPAAGDSESQSGSVFIFGLNPSDLSASPTLAQEIQDGSSLGGSETLSLLDFDRFGESVGFNADGSSLAVGAPSLTGDRDDLPNTGGRVFLFDLNPANINASPTINTIIGNGTAIAGGFIAVQSGDALGSSVALTSDGNLLAIGSPGASFGENAKPGIGKVSLISFGGPSIAGLSGDLAFADFPAETTFIDPDDIAAILNAGNDLTLQFSNDLEIRSDIMTAATGVGKLTVQTGRSINVLPGTDINIGDGSLTLEFNSQSALSSQTDPGSPLLRLNGVSIVATGDDSLVELFGDELEESESFEKDPLIHITGSFISSSGIEVSRPSAFFEGHRILIDGDSVLSGDRVTVRGTGNTVGLGVEILGAGTQLIATEELQFGGFGGNRIADGATLRGVGEGIIGLGGFQFPSDPFFDDFIAVGDSLVVENASVRTENGQIGFEGISAEDLFDDGGIDPVRSIRERNSVTLINSELVAGGSGSILMGQAGSDAYQFTLSESTISGQNVLIALNLFNFDTDSGTSTFRLTNQSQINTAVDGELRIALPFQSGVAVDASSSLNGVSGNDLFDTDGNLINSLGIAGSDGNPLSFEYLGTPQANFAFYLASIDLTPGLFFTANDGSSTYGQTPVDPGLSITRGVLQQGDTLQTIGVETDFNLTQLSDAGEYTINVMASDLDPKYRLLGTASGTFTILPADLLIRTEAATKTYGDTFSFADHPVVIGGLRNGDLVGSLALSSDGAAANASVSGSPYVINAVAGAGENFNPSNYVIKVASGGLTVNPASLSINPLAQSKVYGDSALDQSLFNAVGLKNGETIRRVSFASPGIAATADVGNYDLRAEMVTGSGNGFDPGNYVLQFGSLDDGLLVTPASLQIRPFDQSKLVGDTFVFAGNEFLATGLKNDDTIASASLMSEGTSGDAPLGASPILLSNPIGNFDADNYILQILTGDFIVREEAVVPDRLLLTEQLVYDQFGRYRDFAETIDALIPGNVGTIDFSGAFPDRERSGSGTPSDDSPNDLSDQASGENDVYLPITIRPR</sequence>
<evidence type="ECO:0000256" key="4">
    <source>
        <dbReference type="SAM" id="MobiDB-lite"/>
    </source>
</evidence>
<proteinExistence type="predicted"/>
<dbReference type="InterPro" id="IPR011047">
    <property type="entry name" value="Quinoprotein_ADH-like_sf"/>
</dbReference>
<keyword evidence="3 5" id="KW-0732">Signal</keyword>
<dbReference type="InterPro" id="IPR012334">
    <property type="entry name" value="Pectin_lyas_fold"/>
</dbReference>
<dbReference type="NCBIfam" id="TIGR01901">
    <property type="entry name" value="adhes_NPXG"/>
    <property type="match status" value="1"/>
</dbReference>
<gene>
    <name evidence="7" type="ORF">RISK_002952</name>
</gene>
<dbReference type="InterPro" id="IPR036322">
    <property type="entry name" value="WD40_repeat_dom_sf"/>
</dbReference>
<dbReference type="InterPro" id="IPR013519">
    <property type="entry name" value="Int_alpha_beta-p"/>
</dbReference>
<dbReference type="OrthoDB" id="218629at2"/>
<dbReference type="EMBL" id="LECT01000024">
    <property type="protein sequence ID" value="KLU04959.1"/>
    <property type="molecule type" value="Genomic_DNA"/>
</dbReference>
<evidence type="ECO:0000256" key="3">
    <source>
        <dbReference type="ARBA" id="ARBA00022729"/>
    </source>
</evidence>
<dbReference type="SMART" id="SM00912">
    <property type="entry name" value="Haemagg_act"/>
    <property type="match status" value="1"/>
</dbReference>
<evidence type="ECO:0000313" key="7">
    <source>
        <dbReference type="EMBL" id="KLU04959.1"/>
    </source>
</evidence>
<dbReference type="InterPro" id="IPR013517">
    <property type="entry name" value="FG-GAP"/>
</dbReference>
<keyword evidence="8" id="KW-1185">Reference proteome</keyword>
<dbReference type="Proteomes" id="UP000036367">
    <property type="component" value="Unassembled WGS sequence"/>
</dbReference>
<dbReference type="InterPro" id="IPR050909">
    <property type="entry name" value="Bact_Autotransporter_VF"/>
</dbReference>
<organism evidence="7 8">
    <name type="scientific">Rhodopirellula islandica</name>
    <dbReference type="NCBI Taxonomy" id="595434"/>
    <lineage>
        <taxon>Bacteria</taxon>
        <taxon>Pseudomonadati</taxon>
        <taxon>Planctomycetota</taxon>
        <taxon>Planctomycetia</taxon>
        <taxon>Pirellulales</taxon>
        <taxon>Pirellulaceae</taxon>
        <taxon>Rhodopirellula</taxon>
    </lineage>
</organism>
<evidence type="ECO:0000256" key="2">
    <source>
        <dbReference type="ARBA" id="ARBA00022525"/>
    </source>
</evidence>
<dbReference type="SUPFAM" id="SSF51126">
    <property type="entry name" value="Pectin lyase-like"/>
    <property type="match status" value="1"/>
</dbReference>
<dbReference type="STRING" id="595434.RISK_002952"/>
<dbReference type="PROSITE" id="PS51470">
    <property type="entry name" value="FG_GAP"/>
    <property type="match status" value="1"/>
</dbReference>
<protein>
    <submittedName>
        <fullName evidence="7">Large exoprotein involved in heme utilization or adhesion</fullName>
    </submittedName>
</protein>
<feature type="domain" description="Filamentous haemagglutinin FhaB/tRNA nuclease CdiA-like TPS" evidence="6">
    <location>
        <begin position="30"/>
        <end position="143"/>
    </location>
</feature>
<name>A0A0J1EHH3_RHOIS</name>
<feature type="compositionally biased region" description="Polar residues" evidence="4">
    <location>
        <begin position="2589"/>
        <end position="2607"/>
    </location>
</feature>
<evidence type="ECO:0000256" key="5">
    <source>
        <dbReference type="SAM" id="SignalP"/>
    </source>
</evidence>
<reference evidence="7" key="1">
    <citation type="submission" date="2015-05" db="EMBL/GenBank/DDBJ databases">
        <title>Permanent draft genome of Rhodopirellula islandicus K833.</title>
        <authorList>
            <person name="Kizina J."/>
            <person name="Richter M."/>
            <person name="Glockner F.O."/>
            <person name="Harder J."/>
        </authorList>
    </citation>
    <scope>NUCLEOTIDE SEQUENCE [LARGE SCALE GENOMIC DNA]</scope>
    <source>
        <strain evidence="7">K833</strain>
    </source>
</reference>
<evidence type="ECO:0000313" key="8">
    <source>
        <dbReference type="Proteomes" id="UP000036367"/>
    </source>
</evidence>
<dbReference type="RefSeq" id="WP_160311437.1">
    <property type="nucleotide sequence ID" value="NZ_LECT01000024.1"/>
</dbReference>
<dbReference type="PATRIC" id="fig|595434.4.peg.2813"/>
<dbReference type="InterPro" id="IPR008638">
    <property type="entry name" value="FhaB/CdiA-like_TPS"/>
</dbReference>
<comment type="caution">
    <text evidence="7">The sequence shown here is derived from an EMBL/GenBank/DDBJ whole genome shotgun (WGS) entry which is preliminary data.</text>
</comment>
<evidence type="ECO:0000256" key="1">
    <source>
        <dbReference type="ARBA" id="ARBA00004613"/>
    </source>
</evidence>
<dbReference type="SUPFAM" id="SSF101908">
    <property type="entry name" value="Putative isomerase YbhE"/>
    <property type="match status" value="1"/>
</dbReference>
<dbReference type="SUPFAM" id="SSF69322">
    <property type="entry name" value="Tricorn protease domain 2"/>
    <property type="match status" value="1"/>
</dbReference>
<dbReference type="SUPFAM" id="SSF50998">
    <property type="entry name" value="Quinoprotein alcohol dehydrogenase-like"/>
    <property type="match status" value="1"/>
</dbReference>
<dbReference type="Gene3D" id="2.160.20.10">
    <property type="entry name" value="Single-stranded right-handed beta-helix, Pectin lyase-like"/>
    <property type="match status" value="2"/>
</dbReference>
<dbReference type="PANTHER" id="PTHR12338:SF8">
    <property type="entry name" value="HEME_HEMOPEXIN-BINDING PROTEIN"/>
    <property type="match status" value="1"/>
</dbReference>
<evidence type="ECO:0000259" key="6">
    <source>
        <dbReference type="SMART" id="SM00912"/>
    </source>
</evidence>
<dbReference type="SUPFAM" id="SSF50978">
    <property type="entry name" value="WD40 repeat-like"/>
    <property type="match status" value="1"/>
</dbReference>
<dbReference type="GO" id="GO:0005576">
    <property type="term" value="C:extracellular region"/>
    <property type="evidence" value="ECO:0007669"/>
    <property type="project" value="UniProtKB-SubCell"/>
</dbReference>
<dbReference type="InterPro" id="IPR011050">
    <property type="entry name" value="Pectin_lyase_fold/virulence"/>
</dbReference>
<dbReference type="PANTHER" id="PTHR12338">
    <property type="entry name" value="AUTOTRANSPORTER"/>
    <property type="match status" value="1"/>
</dbReference>
<feature type="chain" id="PRO_5005250285" evidence="5">
    <location>
        <begin position="32"/>
        <end position="2620"/>
    </location>
</feature>
<dbReference type="Pfam" id="PF05860">
    <property type="entry name" value="TPS"/>
    <property type="match status" value="1"/>
</dbReference>
<dbReference type="Pfam" id="PF14312">
    <property type="entry name" value="FG-GAP_2"/>
    <property type="match status" value="1"/>
</dbReference>
<accession>A0A0J1EHH3</accession>
<feature type="region of interest" description="Disordered" evidence="4">
    <location>
        <begin position="2580"/>
        <end position="2620"/>
    </location>
</feature>